<dbReference type="AlphaFoldDB" id="A0A518HXS1"/>
<evidence type="ECO:0000313" key="4">
    <source>
        <dbReference type="EMBL" id="QDV45544.1"/>
    </source>
</evidence>
<organism evidence="4 5">
    <name type="scientific">Stieleria neptunia</name>
    <dbReference type="NCBI Taxonomy" id="2527979"/>
    <lineage>
        <taxon>Bacteria</taxon>
        <taxon>Pseudomonadati</taxon>
        <taxon>Planctomycetota</taxon>
        <taxon>Planctomycetia</taxon>
        <taxon>Pirellulales</taxon>
        <taxon>Pirellulaceae</taxon>
        <taxon>Stieleria</taxon>
    </lineage>
</organism>
<name>A0A518HXS1_9BACT</name>
<dbReference type="RefSeq" id="WP_145389750.1">
    <property type="nucleotide sequence ID" value="NZ_CP037423.1"/>
</dbReference>
<evidence type="ECO:0000259" key="3">
    <source>
        <dbReference type="Pfam" id="PF13677"/>
    </source>
</evidence>
<gene>
    <name evidence="4" type="ORF">Enr13x_54230</name>
</gene>
<dbReference type="Proteomes" id="UP000319004">
    <property type="component" value="Chromosome"/>
</dbReference>
<keyword evidence="2" id="KW-0472">Membrane</keyword>
<reference evidence="4 5" key="1">
    <citation type="submission" date="2019-03" db="EMBL/GenBank/DDBJ databases">
        <title>Deep-cultivation of Planctomycetes and their phenomic and genomic characterization uncovers novel biology.</title>
        <authorList>
            <person name="Wiegand S."/>
            <person name="Jogler M."/>
            <person name="Boedeker C."/>
            <person name="Pinto D."/>
            <person name="Vollmers J."/>
            <person name="Rivas-Marin E."/>
            <person name="Kohn T."/>
            <person name="Peeters S.H."/>
            <person name="Heuer A."/>
            <person name="Rast P."/>
            <person name="Oberbeckmann S."/>
            <person name="Bunk B."/>
            <person name="Jeske O."/>
            <person name="Meyerdierks A."/>
            <person name="Storesund J.E."/>
            <person name="Kallscheuer N."/>
            <person name="Luecker S."/>
            <person name="Lage O.M."/>
            <person name="Pohl T."/>
            <person name="Merkel B.J."/>
            <person name="Hornburger P."/>
            <person name="Mueller R.-W."/>
            <person name="Bruemmer F."/>
            <person name="Labrenz M."/>
            <person name="Spormann A.M."/>
            <person name="Op den Camp H."/>
            <person name="Overmann J."/>
            <person name="Amann R."/>
            <person name="Jetten M.S.M."/>
            <person name="Mascher T."/>
            <person name="Medema M.H."/>
            <person name="Devos D.P."/>
            <person name="Kaster A.-K."/>
            <person name="Ovreas L."/>
            <person name="Rohde M."/>
            <person name="Galperin M.Y."/>
            <person name="Jogler C."/>
        </authorList>
    </citation>
    <scope>NUCLEOTIDE SEQUENCE [LARGE SCALE GENOMIC DNA]</scope>
    <source>
        <strain evidence="4 5">Enr13</strain>
    </source>
</reference>
<dbReference type="EMBL" id="CP037423">
    <property type="protein sequence ID" value="QDV45544.1"/>
    <property type="molecule type" value="Genomic_DNA"/>
</dbReference>
<dbReference type="Pfam" id="PF13677">
    <property type="entry name" value="MotB_plug"/>
    <property type="match status" value="1"/>
</dbReference>
<sequence>MSKRKKLAPSVPSKAYLVSFGDTMTALLAFFIVLNSLAKEQTGANMHSGTGSFVNAFSSSGQPGHLSGSRSKEVIQQESQKPIYALAENMEDKSDKNVGPDDVNEHQRVIDREKEQFQKFLTELESQLDLDALPKIEDQVVFDSFEPPDSATGKLSLHAVQLISEAVSKLRDPGVTLEIVLWADMPRASSLKRKLDKSVELRREVERTFWMKANQKTRIRYRVKPWLFADAKRPYLSVILGKSSEAS</sequence>
<comment type="subcellular location">
    <subcellularLocation>
        <location evidence="1">Membrane</location>
    </subcellularLocation>
</comment>
<dbReference type="GO" id="GO:0016020">
    <property type="term" value="C:membrane"/>
    <property type="evidence" value="ECO:0007669"/>
    <property type="project" value="UniProtKB-SubCell"/>
</dbReference>
<dbReference type="InterPro" id="IPR025713">
    <property type="entry name" value="MotB-like_N_dom"/>
</dbReference>
<evidence type="ECO:0000256" key="1">
    <source>
        <dbReference type="ARBA" id="ARBA00004370"/>
    </source>
</evidence>
<protein>
    <recommendedName>
        <fullName evidence="3">Motility protein B-like N-terminal domain-containing protein</fullName>
    </recommendedName>
</protein>
<dbReference type="KEGG" id="snep:Enr13x_54230"/>
<proteinExistence type="predicted"/>
<dbReference type="OrthoDB" id="251623at2"/>
<accession>A0A518HXS1</accession>
<evidence type="ECO:0000256" key="2">
    <source>
        <dbReference type="ARBA" id="ARBA00023136"/>
    </source>
</evidence>
<evidence type="ECO:0000313" key="5">
    <source>
        <dbReference type="Proteomes" id="UP000319004"/>
    </source>
</evidence>
<keyword evidence="5" id="KW-1185">Reference proteome</keyword>
<feature type="domain" description="Motility protein B-like N-terminal" evidence="3">
    <location>
        <begin position="4"/>
        <end position="39"/>
    </location>
</feature>